<dbReference type="GeneID" id="64977676"/>
<keyword evidence="3 6" id="KW-1133">Transmembrane helix</keyword>
<evidence type="ECO:0000313" key="8">
    <source>
        <dbReference type="EMBL" id="BCS27671.1"/>
    </source>
</evidence>
<dbReference type="GO" id="GO:0042908">
    <property type="term" value="P:xenobiotic transport"/>
    <property type="evidence" value="ECO:0007669"/>
    <property type="project" value="UniProtKB-ARBA"/>
</dbReference>
<dbReference type="PROSITE" id="PS50850">
    <property type="entry name" value="MFS"/>
    <property type="match status" value="1"/>
</dbReference>
<reference evidence="8" key="1">
    <citation type="submission" date="2021-01" db="EMBL/GenBank/DDBJ databases">
        <authorList>
            <consortium name="Aspergillus puulaauensis MK2 genome sequencing consortium"/>
            <person name="Kazuki M."/>
            <person name="Futagami T."/>
        </authorList>
    </citation>
    <scope>NUCLEOTIDE SEQUENCE</scope>
    <source>
        <strain evidence="8">MK2</strain>
    </source>
</reference>
<dbReference type="GO" id="GO:0022857">
    <property type="term" value="F:transmembrane transporter activity"/>
    <property type="evidence" value="ECO:0007669"/>
    <property type="project" value="InterPro"/>
</dbReference>
<evidence type="ECO:0000256" key="3">
    <source>
        <dbReference type="ARBA" id="ARBA00022989"/>
    </source>
</evidence>
<dbReference type="PANTHER" id="PTHR23502">
    <property type="entry name" value="MAJOR FACILITATOR SUPERFAMILY"/>
    <property type="match status" value="1"/>
</dbReference>
<feature type="transmembrane region" description="Helical" evidence="6">
    <location>
        <begin position="476"/>
        <end position="498"/>
    </location>
</feature>
<keyword evidence="4 6" id="KW-0472">Membrane</keyword>
<dbReference type="InterPro" id="IPR005829">
    <property type="entry name" value="Sugar_transporter_CS"/>
</dbReference>
<feature type="transmembrane region" description="Helical" evidence="6">
    <location>
        <begin position="297"/>
        <end position="322"/>
    </location>
</feature>
<dbReference type="InterPro" id="IPR036259">
    <property type="entry name" value="MFS_trans_sf"/>
</dbReference>
<feature type="transmembrane region" description="Helical" evidence="6">
    <location>
        <begin position="443"/>
        <end position="464"/>
    </location>
</feature>
<feature type="transmembrane region" description="Helical" evidence="6">
    <location>
        <begin position="342"/>
        <end position="362"/>
    </location>
</feature>
<proteinExistence type="predicted"/>
<sequence>MAAQDDKKGNEKSNEQPLFMDLSRGIVGWEDDKDPQNPRNYPPSRKWSLLGIVSIVTLIRYESLYTGPANDIDCISPFASTLFAPAAGYAAQEFDTTSSILSTLAVTAYLFGYAVGPLFLSPLSELYGRRIVLNVATTLFVLFQIGCALSPNMAALIIFRTITGMGGSACLTIGGGVISDLFAPEQRGLAMSIFSLGPLLGPVIGPICGAFIAQDVGWRWIFWVLAITGGTFTTFVIIFSRETNPVILMERKTRKLQKELGRPELRSCYEKKDQEPIKTHREAFSFLLRRLTTPIQLLIHSPIVTLIALYIAVIYGCLYLLFTTVTSVFEDTYHWPLSTSGLANIGLGLGFIIGQIFFGLTSDRVLKRLKARNNNTLTPEMRLPLAIVFALFVPISFFWYGWSVQKPTHWIVPIIGLAPFAVGMIGIFSTLQTYVIDCYPRYAASGIAAITVMRSMFGALLPLAGPYMYRALGYGWGNTLLGLIALLLVPMPVIFYRFGAVLRERARKEF</sequence>
<dbReference type="RefSeq" id="XP_041559865.1">
    <property type="nucleotide sequence ID" value="XM_041693989.1"/>
</dbReference>
<dbReference type="GO" id="GO:0016020">
    <property type="term" value="C:membrane"/>
    <property type="evidence" value="ECO:0007669"/>
    <property type="project" value="UniProtKB-SubCell"/>
</dbReference>
<feature type="transmembrane region" description="Helical" evidence="6">
    <location>
        <begin position="383"/>
        <end position="402"/>
    </location>
</feature>
<dbReference type="EMBL" id="AP024448">
    <property type="protein sequence ID" value="BCS27671.1"/>
    <property type="molecule type" value="Genomic_DNA"/>
</dbReference>
<feature type="transmembrane region" description="Helical" evidence="6">
    <location>
        <begin position="190"/>
        <end position="214"/>
    </location>
</feature>
<comment type="subcellular location">
    <subcellularLocation>
        <location evidence="1">Membrane</location>
        <topology evidence="1">Multi-pass membrane protein</topology>
    </subcellularLocation>
</comment>
<dbReference type="FunFam" id="1.20.1250.20:FF:000011">
    <property type="entry name" value="MFS multidrug transporter, putative"/>
    <property type="match status" value="1"/>
</dbReference>
<dbReference type="InterPro" id="IPR020846">
    <property type="entry name" value="MFS_dom"/>
</dbReference>
<feature type="domain" description="Major facilitator superfamily (MFS) profile" evidence="7">
    <location>
        <begin position="49"/>
        <end position="507"/>
    </location>
</feature>
<gene>
    <name evidence="8" type="ORF">APUU_60719A</name>
</gene>
<dbReference type="InterPro" id="IPR011701">
    <property type="entry name" value="MFS"/>
</dbReference>
<evidence type="ECO:0000313" key="9">
    <source>
        <dbReference type="Proteomes" id="UP000654913"/>
    </source>
</evidence>
<dbReference type="AlphaFoldDB" id="A0A7R8AQR9"/>
<evidence type="ECO:0000256" key="1">
    <source>
        <dbReference type="ARBA" id="ARBA00004141"/>
    </source>
</evidence>
<dbReference type="SUPFAM" id="SSF103473">
    <property type="entry name" value="MFS general substrate transporter"/>
    <property type="match status" value="1"/>
</dbReference>
<keyword evidence="9" id="KW-1185">Reference proteome</keyword>
<accession>A0A7R8AQR9</accession>
<dbReference type="Gene3D" id="1.20.1250.20">
    <property type="entry name" value="MFS general substrate transporter like domains"/>
    <property type="match status" value="1"/>
</dbReference>
<evidence type="ECO:0000256" key="2">
    <source>
        <dbReference type="ARBA" id="ARBA00022692"/>
    </source>
</evidence>
<reference evidence="8" key="2">
    <citation type="submission" date="2021-02" db="EMBL/GenBank/DDBJ databases">
        <title>Aspergillus puulaauensis MK2 genome sequence.</title>
        <authorList>
            <person name="Futagami T."/>
            <person name="Mori K."/>
            <person name="Kadooka C."/>
            <person name="Tanaka T."/>
        </authorList>
    </citation>
    <scope>NUCLEOTIDE SEQUENCE</scope>
    <source>
        <strain evidence="8">MK2</strain>
    </source>
</reference>
<organism evidence="8 9">
    <name type="scientific">Aspergillus puulaauensis</name>
    <dbReference type="NCBI Taxonomy" id="1220207"/>
    <lineage>
        <taxon>Eukaryota</taxon>
        <taxon>Fungi</taxon>
        <taxon>Dikarya</taxon>
        <taxon>Ascomycota</taxon>
        <taxon>Pezizomycotina</taxon>
        <taxon>Eurotiomycetes</taxon>
        <taxon>Eurotiomycetidae</taxon>
        <taxon>Eurotiales</taxon>
        <taxon>Aspergillaceae</taxon>
        <taxon>Aspergillus</taxon>
    </lineage>
</organism>
<dbReference type="Proteomes" id="UP000654913">
    <property type="component" value="Chromosome 6"/>
</dbReference>
<keyword evidence="2 6" id="KW-0812">Transmembrane</keyword>
<dbReference type="CDD" id="cd17323">
    <property type="entry name" value="MFS_Tpo1_MDR_like"/>
    <property type="match status" value="1"/>
</dbReference>
<dbReference type="Pfam" id="PF07690">
    <property type="entry name" value="MFS_1"/>
    <property type="match status" value="1"/>
</dbReference>
<name>A0A7R8AQR9_9EURO</name>
<dbReference type="GO" id="GO:0140115">
    <property type="term" value="P:export across plasma membrane"/>
    <property type="evidence" value="ECO:0007669"/>
    <property type="project" value="UniProtKB-ARBA"/>
</dbReference>
<feature type="compositionally biased region" description="Basic and acidic residues" evidence="5">
    <location>
        <begin position="1"/>
        <end position="14"/>
    </location>
</feature>
<dbReference type="PROSITE" id="PS00216">
    <property type="entry name" value="SUGAR_TRANSPORT_1"/>
    <property type="match status" value="1"/>
</dbReference>
<feature type="region of interest" description="Disordered" evidence="5">
    <location>
        <begin position="1"/>
        <end position="20"/>
    </location>
</feature>
<feature type="transmembrane region" description="Helical" evidence="6">
    <location>
        <begin position="220"/>
        <end position="239"/>
    </location>
</feature>
<dbReference type="PANTHER" id="PTHR23502:SF33">
    <property type="entry name" value="MAJOR FACILITATOR SUPERFAMILY (MFS) PROFILE DOMAIN-CONTAINING PROTEIN-RELATED"/>
    <property type="match status" value="1"/>
</dbReference>
<feature type="transmembrane region" description="Helical" evidence="6">
    <location>
        <begin position="100"/>
        <end position="120"/>
    </location>
</feature>
<protein>
    <recommendedName>
        <fullName evidence="7">Major facilitator superfamily (MFS) profile domain-containing protein</fullName>
    </recommendedName>
</protein>
<dbReference type="KEGG" id="apuu:APUU_60719A"/>
<evidence type="ECO:0000259" key="7">
    <source>
        <dbReference type="PROSITE" id="PS50850"/>
    </source>
</evidence>
<feature type="transmembrane region" description="Helical" evidence="6">
    <location>
        <begin position="157"/>
        <end position="178"/>
    </location>
</feature>
<evidence type="ECO:0000256" key="6">
    <source>
        <dbReference type="SAM" id="Phobius"/>
    </source>
</evidence>
<feature type="transmembrane region" description="Helical" evidence="6">
    <location>
        <begin position="408"/>
        <end position="431"/>
    </location>
</feature>
<evidence type="ECO:0000256" key="4">
    <source>
        <dbReference type="ARBA" id="ARBA00023136"/>
    </source>
</evidence>
<dbReference type="OrthoDB" id="5296287at2759"/>
<evidence type="ECO:0000256" key="5">
    <source>
        <dbReference type="SAM" id="MobiDB-lite"/>
    </source>
</evidence>